<protein>
    <submittedName>
        <fullName evidence="1">Uncharacterized protein</fullName>
    </submittedName>
</protein>
<evidence type="ECO:0000313" key="1">
    <source>
        <dbReference type="EMBL" id="KAJ7727446.1"/>
    </source>
</evidence>
<reference evidence="1" key="1">
    <citation type="submission" date="2023-03" db="EMBL/GenBank/DDBJ databases">
        <title>Massive genome expansion in bonnet fungi (Mycena s.s.) driven by repeated elements and novel gene families across ecological guilds.</title>
        <authorList>
            <consortium name="Lawrence Berkeley National Laboratory"/>
            <person name="Harder C.B."/>
            <person name="Miyauchi S."/>
            <person name="Viragh M."/>
            <person name="Kuo A."/>
            <person name="Thoen E."/>
            <person name="Andreopoulos B."/>
            <person name="Lu D."/>
            <person name="Skrede I."/>
            <person name="Drula E."/>
            <person name="Henrissat B."/>
            <person name="Morin E."/>
            <person name="Kohler A."/>
            <person name="Barry K."/>
            <person name="LaButti K."/>
            <person name="Morin E."/>
            <person name="Salamov A."/>
            <person name="Lipzen A."/>
            <person name="Mereny Z."/>
            <person name="Hegedus B."/>
            <person name="Baldrian P."/>
            <person name="Stursova M."/>
            <person name="Weitz H."/>
            <person name="Taylor A."/>
            <person name="Grigoriev I.V."/>
            <person name="Nagy L.G."/>
            <person name="Martin F."/>
            <person name="Kauserud H."/>
        </authorList>
    </citation>
    <scope>NUCLEOTIDE SEQUENCE</scope>
    <source>
        <strain evidence="1">CBHHK188m</strain>
    </source>
</reference>
<proteinExistence type="predicted"/>
<feature type="non-terminal residue" evidence="1">
    <location>
        <position position="103"/>
    </location>
</feature>
<keyword evidence="2" id="KW-1185">Reference proteome</keyword>
<gene>
    <name evidence="1" type="ORF">DFH07DRAFT_719784</name>
</gene>
<dbReference type="AlphaFoldDB" id="A0AAD7MQH2"/>
<feature type="non-terminal residue" evidence="1">
    <location>
        <position position="1"/>
    </location>
</feature>
<organism evidence="1 2">
    <name type="scientific">Mycena maculata</name>
    <dbReference type="NCBI Taxonomy" id="230809"/>
    <lineage>
        <taxon>Eukaryota</taxon>
        <taxon>Fungi</taxon>
        <taxon>Dikarya</taxon>
        <taxon>Basidiomycota</taxon>
        <taxon>Agaricomycotina</taxon>
        <taxon>Agaricomycetes</taxon>
        <taxon>Agaricomycetidae</taxon>
        <taxon>Agaricales</taxon>
        <taxon>Marasmiineae</taxon>
        <taxon>Mycenaceae</taxon>
        <taxon>Mycena</taxon>
    </lineage>
</organism>
<sequence>DDLDEAIAGDQDRHVRHEAIDVVEDECPFESDEARQIFTAALEEVKAAEIIPNHFGVAEDEWEEPFYGETENVKIGRKEVEIVLHFEVWWPRAVAWAQGLELM</sequence>
<name>A0AAD7MQH2_9AGAR</name>
<evidence type="ECO:0000313" key="2">
    <source>
        <dbReference type="Proteomes" id="UP001215280"/>
    </source>
</evidence>
<accession>A0AAD7MQH2</accession>
<dbReference type="Proteomes" id="UP001215280">
    <property type="component" value="Unassembled WGS sequence"/>
</dbReference>
<comment type="caution">
    <text evidence="1">The sequence shown here is derived from an EMBL/GenBank/DDBJ whole genome shotgun (WGS) entry which is preliminary data.</text>
</comment>
<dbReference type="EMBL" id="JARJLG010000212">
    <property type="protein sequence ID" value="KAJ7727446.1"/>
    <property type="molecule type" value="Genomic_DNA"/>
</dbReference>